<comment type="caution">
    <text evidence="1">The sequence shown here is derived from an EMBL/GenBank/DDBJ whole genome shotgun (WGS) entry which is preliminary data.</text>
</comment>
<evidence type="ECO:0000313" key="1">
    <source>
        <dbReference type="EMBL" id="RHZ46881.1"/>
    </source>
</evidence>
<name>A0A397G776_9GLOM</name>
<gene>
    <name evidence="1" type="ORF">Glove_606g134</name>
</gene>
<reference evidence="1 2" key="1">
    <citation type="submission" date="2018-08" db="EMBL/GenBank/DDBJ databases">
        <title>Genome and evolution of the arbuscular mycorrhizal fungus Diversispora epigaea (formerly Glomus versiforme) and its bacterial endosymbionts.</title>
        <authorList>
            <person name="Sun X."/>
            <person name="Fei Z."/>
            <person name="Harrison M."/>
        </authorList>
    </citation>
    <scope>NUCLEOTIDE SEQUENCE [LARGE SCALE GENOMIC DNA]</scope>
    <source>
        <strain evidence="1 2">IT104</strain>
    </source>
</reference>
<dbReference type="Proteomes" id="UP000266861">
    <property type="component" value="Unassembled WGS sequence"/>
</dbReference>
<keyword evidence="2" id="KW-1185">Reference proteome</keyword>
<dbReference type="AlphaFoldDB" id="A0A397G776"/>
<dbReference type="EMBL" id="PQFF01000504">
    <property type="protein sequence ID" value="RHZ46881.1"/>
    <property type="molecule type" value="Genomic_DNA"/>
</dbReference>
<organism evidence="1 2">
    <name type="scientific">Diversispora epigaea</name>
    <dbReference type="NCBI Taxonomy" id="1348612"/>
    <lineage>
        <taxon>Eukaryota</taxon>
        <taxon>Fungi</taxon>
        <taxon>Fungi incertae sedis</taxon>
        <taxon>Mucoromycota</taxon>
        <taxon>Glomeromycotina</taxon>
        <taxon>Glomeromycetes</taxon>
        <taxon>Diversisporales</taxon>
        <taxon>Diversisporaceae</taxon>
        <taxon>Diversispora</taxon>
    </lineage>
</organism>
<sequence>MIDTQSTIASLRELNFKLTVEISELGTKIKELEQKDKEKTNLRFLAPTILALTISSLYNFQLSPQDEYSLKQ</sequence>
<proteinExistence type="predicted"/>
<accession>A0A397G776</accession>
<evidence type="ECO:0000313" key="2">
    <source>
        <dbReference type="Proteomes" id="UP000266861"/>
    </source>
</evidence>
<protein>
    <submittedName>
        <fullName evidence="1">Uncharacterized protein</fullName>
    </submittedName>
</protein>